<dbReference type="AlphaFoldDB" id="A0A517T5B9"/>
<gene>
    <name evidence="1" type="ORF">V22_07960</name>
</gene>
<organism evidence="1 2">
    <name type="scientific">Calycomorphotria hydatis</name>
    <dbReference type="NCBI Taxonomy" id="2528027"/>
    <lineage>
        <taxon>Bacteria</taxon>
        <taxon>Pseudomonadati</taxon>
        <taxon>Planctomycetota</taxon>
        <taxon>Planctomycetia</taxon>
        <taxon>Planctomycetales</taxon>
        <taxon>Planctomycetaceae</taxon>
        <taxon>Calycomorphotria</taxon>
    </lineage>
</organism>
<keyword evidence="2" id="KW-1185">Reference proteome</keyword>
<protein>
    <recommendedName>
        <fullName evidence="3">Nickel uptake substrate-specific transmembrane region</fullName>
    </recommendedName>
</protein>
<name>A0A517T5B9_9PLAN</name>
<accession>A0A517T5B9</accession>
<evidence type="ECO:0000313" key="1">
    <source>
        <dbReference type="EMBL" id="QDT63572.1"/>
    </source>
</evidence>
<evidence type="ECO:0008006" key="3">
    <source>
        <dbReference type="Google" id="ProtNLM"/>
    </source>
</evidence>
<sequence>MKRVSLVSISVILLVGCGESEKFDFVPVSGVITVDGVPMSGIRVQFSPQSLDGAMKTGGPSAAFTELEGHFVLRSIVGKGREGAVPGVHRVTFSARDPEDKPIVQEDGSIGYIDGEPPNLKLPVLSHKWTTQGIEFTVPLEGTEAANFELTTH</sequence>
<dbReference type="Proteomes" id="UP000319976">
    <property type="component" value="Chromosome"/>
</dbReference>
<dbReference type="RefSeq" id="WP_145259999.1">
    <property type="nucleotide sequence ID" value="NZ_CP036316.1"/>
</dbReference>
<dbReference type="OrthoDB" id="288856at2"/>
<reference evidence="1 2" key="1">
    <citation type="submission" date="2019-02" db="EMBL/GenBank/DDBJ databases">
        <title>Deep-cultivation of Planctomycetes and their phenomic and genomic characterization uncovers novel biology.</title>
        <authorList>
            <person name="Wiegand S."/>
            <person name="Jogler M."/>
            <person name="Boedeker C."/>
            <person name="Pinto D."/>
            <person name="Vollmers J."/>
            <person name="Rivas-Marin E."/>
            <person name="Kohn T."/>
            <person name="Peeters S.H."/>
            <person name="Heuer A."/>
            <person name="Rast P."/>
            <person name="Oberbeckmann S."/>
            <person name="Bunk B."/>
            <person name="Jeske O."/>
            <person name="Meyerdierks A."/>
            <person name="Storesund J.E."/>
            <person name="Kallscheuer N."/>
            <person name="Luecker S."/>
            <person name="Lage O.M."/>
            <person name="Pohl T."/>
            <person name="Merkel B.J."/>
            <person name="Hornburger P."/>
            <person name="Mueller R.-W."/>
            <person name="Bruemmer F."/>
            <person name="Labrenz M."/>
            <person name="Spormann A.M."/>
            <person name="Op den Camp H."/>
            <person name="Overmann J."/>
            <person name="Amann R."/>
            <person name="Jetten M.S.M."/>
            <person name="Mascher T."/>
            <person name="Medema M.H."/>
            <person name="Devos D.P."/>
            <person name="Kaster A.-K."/>
            <person name="Ovreas L."/>
            <person name="Rohde M."/>
            <person name="Galperin M.Y."/>
            <person name="Jogler C."/>
        </authorList>
    </citation>
    <scope>NUCLEOTIDE SEQUENCE [LARGE SCALE GENOMIC DNA]</scope>
    <source>
        <strain evidence="1 2">V22</strain>
    </source>
</reference>
<dbReference type="EMBL" id="CP036316">
    <property type="protein sequence ID" value="QDT63572.1"/>
    <property type="molecule type" value="Genomic_DNA"/>
</dbReference>
<proteinExistence type="predicted"/>
<dbReference type="PROSITE" id="PS51257">
    <property type="entry name" value="PROKAR_LIPOPROTEIN"/>
    <property type="match status" value="1"/>
</dbReference>
<evidence type="ECO:0000313" key="2">
    <source>
        <dbReference type="Proteomes" id="UP000319976"/>
    </source>
</evidence>
<dbReference type="KEGG" id="chya:V22_07960"/>